<name>A0A510VMA8_9LACO</name>
<keyword evidence="2" id="KW-0732">Signal</keyword>
<sequence length="210" mass="22945">MQTGKSSKQTVKQGIVKASLAIALMTVGAGFVQAQTQSAQAASHTVLATKKAAKTSDFWADHTYQGSYNTQSTLGKKETLKNQLQVTFTKDGHYTQQVITRLSMSGIQEQVTTGKVTKADKTLTLQPESTVTAVYKNKDDQSKHQPANYHQSGQDFGKKLTFDGKGQPEAYTIQNKDKKLIAGKPTKGFMLKASKVTLVQPKAYVDQLQK</sequence>
<protein>
    <submittedName>
        <fullName evidence="3">Uncharacterized protein</fullName>
    </submittedName>
</protein>
<organism evidence="3 4">
    <name type="scientific">Furfurilactobacillus siliginis</name>
    <dbReference type="NCBI Taxonomy" id="348151"/>
    <lineage>
        <taxon>Bacteria</taxon>
        <taxon>Bacillati</taxon>
        <taxon>Bacillota</taxon>
        <taxon>Bacilli</taxon>
        <taxon>Lactobacillales</taxon>
        <taxon>Lactobacillaceae</taxon>
        <taxon>Furfurilactobacillus</taxon>
    </lineage>
</organism>
<dbReference type="Proteomes" id="UP000321429">
    <property type="component" value="Unassembled WGS sequence"/>
</dbReference>
<evidence type="ECO:0000256" key="2">
    <source>
        <dbReference type="SAM" id="SignalP"/>
    </source>
</evidence>
<feature type="compositionally biased region" description="Polar residues" evidence="1">
    <location>
        <begin position="144"/>
        <end position="154"/>
    </location>
</feature>
<dbReference type="RefSeq" id="WP_057809918.1">
    <property type="nucleotide sequence ID" value="NZ_BJUD01000002.1"/>
</dbReference>
<dbReference type="AlphaFoldDB" id="A0A510VMA8"/>
<feature type="signal peptide" evidence="2">
    <location>
        <begin position="1"/>
        <end position="34"/>
    </location>
</feature>
<dbReference type="OrthoDB" id="9878759at2"/>
<feature type="region of interest" description="Disordered" evidence="1">
    <location>
        <begin position="138"/>
        <end position="161"/>
    </location>
</feature>
<comment type="caution">
    <text evidence="3">The sequence shown here is derived from an EMBL/GenBank/DDBJ whole genome shotgun (WGS) entry which is preliminary data.</text>
</comment>
<accession>A0A510VMA8</accession>
<evidence type="ECO:0000313" key="4">
    <source>
        <dbReference type="Proteomes" id="UP000321429"/>
    </source>
</evidence>
<feature type="chain" id="PRO_5039621563" evidence="2">
    <location>
        <begin position="35"/>
        <end position="210"/>
    </location>
</feature>
<reference evidence="3 4" key="1">
    <citation type="submission" date="2019-07" db="EMBL/GenBank/DDBJ databases">
        <title>Whole genome shotgun sequence of Lactobacillus siliginis NBRC 101315.</title>
        <authorList>
            <person name="Hosoyama A."/>
            <person name="Uohara A."/>
            <person name="Ohji S."/>
            <person name="Ichikawa N."/>
        </authorList>
    </citation>
    <scope>NUCLEOTIDE SEQUENCE [LARGE SCALE GENOMIC DNA]</scope>
    <source>
        <strain evidence="3 4">NBRC 101315</strain>
    </source>
</reference>
<gene>
    <name evidence="3" type="ORF">LSI01_02370</name>
</gene>
<dbReference type="EMBL" id="BJUD01000002">
    <property type="protein sequence ID" value="GEK27926.1"/>
    <property type="molecule type" value="Genomic_DNA"/>
</dbReference>
<evidence type="ECO:0000256" key="1">
    <source>
        <dbReference type="SAM" id="MobiDB-lite"/>
    </source>
</evidence>
<proteinExistence type="predicted"/>
<evidence type="ECO:0000313" key="3">
    <source>
        <dbReference type="EMBL" id="GEK27926.1"/>
    </source>
</evidence>